<evidence type="ECO:0000313" key="2">
    <source>
        <dbReference type="EMBL" id="WUO47528.1"/>
    </source>
</evidence>
<evidence type="ECO:0000256" key="1">
    <source>
        <dbReference type="SAM" id="MobiDB-lite"/>
    </source>
</evidence>
<dbReference type="CDD" id="cd05829">
    <property type="entry name" value="Sortase_F"/>
    <property type="match status" value="1"/>
</dbReference>
<proteinExistence type="predicted"/>
<sequence length="236" mass="23606">MPRAKWVVGGLTVALLCTGVGMLRGTEGAAPAATTTDALPSHALGLSGHRRLVRQLEQAGEHAPGKGARPARSGVAPLHSARPLRLRIPSLGVDVPLEPPAGRREGPGGGHGSGADGYGAGTGTGADTGVTWDADRPTPGAAGIAVVTGNGLRLAGLRRGATIEIARADHRTAVFTVERISPAEARGGGEDPAGPGAGPVPAGRSRSAPGHRRAGLRLLSGESAVLARLTGRHRTG</sequence>
<organism evidence="2 3">
    <name type="scientific">Streptomyces goshikiensis</name>
    <dbReference type="NCBI Taxonomy" id="1942"/>
    <lineage>
        <taxon>Bacteria</taxon>
        <taxon>Bacillati</taxon>
        <taxon>Actinomycetota</taxon>
        <taxon>Actinomycetes</taxon>
        <taxon>Kitasatosporales</taxon>
        <taxon>Streptomycetaceae</taxon>
        <taxon>Streptomyces</taxon>
    </lineage>
</organism>
<protein>
    <recommendedName>
        <fullName evidence="4">Class F sortase</fullName>
    </recommendedName>
</protein>
<dbReference type="RefSeq" id="WP_328776190.1">
    <property type="nucleotide sequence ID" value="NZ_CP108057.1"/>
</dbReference>
<keyword evidence="3" id="KW-1185">Reference proteome</keyword>
<gene>
    <name evidence="2" type="ORF">OHU17_17630</name>
</gene>
<dbReference type="EMBL" id="CP108057">
    <property type="protein sequence ID" value="WUO47528.1"/>
    <property type="molecule type" value="Genomic_DNA"/>
</dbReference>
<dbReference type="Proteomes" id="UP001432075">
    <property type="component" value="Chromosome"/>
</dbReference>
<feature type="compositionally biased region" description="Gly residues" evidence="1">
    <location>
        <begin position="107"/>
        <end position="126"/>
    </location>
</feature>
<reference evidence="2" key="1">
    <citation type="submission" date="2022-10" db="EMBL/GenBank/DDBJ databases">
        <title>The complete genomes of actinobacterial strains from the NBC collection.</title>
        <authorList>
            <person name="Joergensen T.S."/>
            <person name="Alvarez Arevalo M."/>
            <person name="Sterndorff E.B."/>
            <person name="Faurdal D."/>
            <person name="Vuksanovic O."/>
            <person name="Mourched A.-S."/>
            <person name="Charusanti P."/>
            <person name="Shaw S."/>
            <person name="Blin K."/>
            <person name="Weber T."/>
        </authorList>
    </citation>
    <scope>NUCLEOTIDE SEQUENCE</scope>
    <source>
        <strain evidence="2">NBC_00283</strain>
    </source>
</reference>
<accession>A0ABZ1RM20</accession>
<feature type="region of interest" description="Disordered" evidence="1">
    <location>
        <begin position="180"/>
        <end position="217"/>
    </location>
</feature>
<dbReference type="InterPro" id="IPR042001">
    <property type="entry name" value="Sortase_F"/>
</dbReference>
<feature type="region of interest" description="Disordered" evidence="1">
    <location>
        <begin position="91"/>
        <end position="136"/>
    </location>
</feature>
<evidence type="ECO:0008006" key="4">
    <source>
        <dbReference type="Google" id="ProtNLM"/>
    </source>
</evidence>
<name>A0ABZ1RM20_9ACTN</name>
<evidence type="ECO:0000313" key="3">
    <source>
        <dbReference type="Proteomes" id="UP001432075"/>
    </source>
</evidence>